<comment type="caution">
    <text evidence="4">The sequence shown here is derived from an EMBL/GenBank/DDBJ whole genome shotgun (WGS) entry which is preliminary data.</text>
</comment>
<feature type="compositionally biased region" description="Polar residues" evidence="2">
    <location>
        <begin position="97"/>
        <end position="113"/>
    </location>
</feature>
<organism evidence="4 5">
    <name type="scientific">Acinetobacter baumannii (strain 1295743)</name>
    <dbReference type="NCBI Taxonomy" id="1310613"/>
    <lineage>
        <taxon>Bacteria</taxon>
        <taxon>Pseudomonadati</taxon>
        <taxon>Pseudomonadota</taxon>
        <taxon>Gammaproteobacteria</taxon>
        <taxon>Moraxellales</taxon>
        <taxon>Moraxellaceae</taxon>
        <taxon>Acinetobacter</taxon>
        <taxon>Acinetobacter calcoaceticus/baumannii complex</taxon>
    </lineage>
</organism>
<comment type="similarity">
    <text evidence="1">Belongs to the UPF0339 family. Duplicated subfamily.</text>
</comment>
<feature type="domain" description="DUF1508" evidence="3">
    <location>
        <begin position="10"/>
        <end position="57"/>
    </location>
</feature>
<dbReference type="PANTHER" id="PTHR40606">
    <property type="match status" value="1"/>
</dbReference>
<proteinExistence type="inferred from homology"/>
<dbReference type="InterPro" id="IPR010879">
    <property type="entry name" value="DUF1508"/>
</dbReference>
<evidence type="ECO:0000256" key="2">
    <source>
        <dbReference type="SAM" id="MobiDB-lite"/>
    </source>
</evidence>
<protein>
    <recommendedName>
        <fullName evidence="3">DUF1508 domain-containing protein</fullName>
    </recommendedName>
</protein>
<evidence type="ECO:0000313" key="4">
    <source>
        <dbReference type="EMBL" id="EXB07699.1"/>
    </source>
</evidence>
<evidence type="ECO:0000256" key="1">
    <source>
        <dbReference type="ARBA" id="ARBA00007576"/>
    </source>
</evidence>
<dbReference type="PANTHER" id="PTHR40606:SF1">
    <property type="entry name" value="UPF0339 PROTEIN YEGP"/>
    <property type="match status" value="1"/>
</dbReference>
<dbReference type="InterPro" id="IPR051141">
    <property type="entry name" value="UPF0339_domain"/>
</dbReference>
<name>A0A009ISK9_ACIB9</name>
<dbReference type="InterPro" id="IPR036913">
    <property type="entry name" value="YegP-like_sf"/>
</dbReference>
<gene>
    <name evidence="4" type="ORF">J512_0093</name>
</gene>
<dbReference type="EMBL" id="JEWH01000001">
    <property type="protein sequence ID" value="EXB07699.1"/>
    <property type="molecule type" value="Genomic_DNA"/>
</dbReference>
<dbReference type="AlphaFoldDB" id="A0A009ISK9"/>
<dbReference type="Gene3D" id="2.30.29.80">
    <property type="match status" value="1"/>
</dbReference>
<dbReference type="PATRIC" id="fig|1310613.3.peg.94"/>
<accession>A0A009ISK9</accession>
<feature type="region of interest" description="Disordered" evidence="2">
    <location>
        <begin position="94"/>
        <end position="113"/>
    </location>
</feature>
<sequence length="113" mass="12340">MAGWYEITQANDGQYRFVLKAGNGEIILNSELYKAKASAVNGIESVQKNSSDDARYDRLTAKNGKPYFNLKAANHQIIGSSQFYASEASRDKGIESVKNNGSSTTIKDLTVQA</sequence>
<evidence type="ECO:0000313" key="5">
    <source>
        <dbReference type="Proteomes" id="UP000020595"/>
    </source>
</evidence>
<dbReference type="Pfam" id="PF07411">
    <property type="entry name" value="DUF1508"/>
    <property type="match status" value="2"/>
</dbReference>
<dbReference type="SUPFAM" id="SSF160113">
    <property type="entry name" value="YegP-like"/>
    <property type="match status" value="2"/>
</dbReference>
<dbReference type="RefSeq" id="WP_000929502.1">
    <property type="nucleotide sequence ID" value="NZ_JEWH01000001.1"/>
</dbReference>
<dbReference type="Proteomes" id="UP000020595">
    <property type="component" value="Unassembled WGS sequence"/>
</dbReference>
<reference evidence="4 5" key="1">
    <citation type="submission" date="2014-02" db="EMBL/GenBank/DDBJ databases">
        <title>Comparative genomics and transcriptomics to identify genetic mechanisms underlying the emergence of carbapenem resistant Acinetobacter baumannii (CRAb).</title>
        <authorList>
            <person name="Harris A.D."/>
            <person name="Johnson K.J."/>
            <person name="George J."/>
            <person name="Shefchek K."/>
            <person name="Daugherty S.C."/>
            <person name="Parankush S."/>
            <person name="Sadzewicz L."/>
            <person name="Tallon L."/>
            <person name="Sengamalay N."/>
            <person name="Hazen T.H."/>
            <person name="Rasko D.A."/>
        </authorList>
    </citation>
    <scope>NUCLEOTIDE SEQUENCE [LARGE SCALE GENOMIC DNA]</scope>
    <source>
        <strain evidence="4 5">1295743</strain>
    </source>
</reference>
<evidence type="ECO:0000259" key="3">
    <source>
        <dbReference type="Pfam" id="PF07411"/>
    </source>
</evidence>
<feature type="domain" description="DUF1508" evidence="3">
    <location>
        <begin position="61"/>
        <end position="108"/>
    </location>
</feature>